<evidence type="ECO:0000313" key="4">
    <source>
        <dbReference type="Proteomes" id="UP000781932"/>
    </source>
</evidence>
<organism evidence="3 4">
    <name type="scientific">Colletotrichum karsti</name>
    <dbReference type="NCBI Taxonomy" id="1095194"/>
    <lineage>
        <taxon>Eukaryota</taxon>
        <taxon>Fungi</taxon>
        <taxon>Dikarya</taxon>
        <taxon>Ascomycota</taxon>
        <taxon>Pezizomycotina</taxon>
        <taxon>Sordariomycetes</taxon>
        <taxon>Hypocreomycetidae</taxon>
        <taxon>Glomerellales</taxon>
        <taxon>Glomerellaceae</taxon>
        <taxon>Colletotrichum</taxon>
        <taxon>Colletotrichum boninense species complex</taxon>
    </lineage>
</organism>
<comment type="caution">
    <text evidence="3">The sequence shown here is derived from an EMBL/GenBank/DDBJ whole genome shotgun (WGS) entry which is preliminary data.</text>
</comment>
<dbReference type="InterPro" id="IPR051026">
    <property type="entry name" value="PI/PC_transfer"/>
</dbReference>
<dbReference type="PROSITE" id="PS50191">
    <property type="entry name" value="CRAL_TRIO"/>
    <property type="match status" value="1"/>
</dbReference>
<dbReference type="Proteomes" id="UP000781932">
    <property type="component" value="Unassembled WGS sequence"/>
</dbReference>
<reference evidence="3" key="2">
    <citation type="submission" date="2020-11" db="EMBL/GenBank/DDBJ databases">
        <title>Whole genome sequencing of Colletotrichum sp.</title>
        <authorList>
            <person name="Li H."/>
        </authorList>
    </citation>
    <scope>NUCLEOTIDE SEQUENCE</scope>
    <source>
        <strain evidence="3">CkLH20</strain>
    </source>
</reference>
<evidence type="ECO:0000256" key="1">
    <source>
        <dbReference type="SAM" id="MobiDB-lite"/>
    </source>
</evidence>
<feature type="region of interest" description="Disordered" evidence="1">
    <location>
        <begin position="1"/>
        <end position="30"/>
    </location>
</feature>
<dbReference type="GeneID" id="62165463"/>
<proteinExistence type="predicted"/>
<dbReference type="Gene3D" id="3.40.525.10">
    <property type="entry name" value="CRAL-TRIO lipid binding domain"/>
    <property type="match status" value="1"/>
</dbReference>
<name>A0A9P6I2H9_9PEZI</name>
<dbReference type="PANTHER" id="PTHR45657:SF1">
    <property type="entry name" value="CRAL-TRIO DOMAIN-CONTAINING PROTEIN YKL091C-RELATED"/>
    <property type="match status" value="1"/>
</dbReference>
<dbReference type="PRINTS" id="PR00180">
    <property type="entry name" value="CRETINALDHBP"/>
</dbReference>
<feature type="compositionally biased region" description="Basic and acidic residues" evidence="1">
    <location>
        <begin position="1"/>
        <end position="12"/>
    </location>
</feature>
<dbReference type="AlphaFoldDB" id="A0A9P6I2H9"/>
<feature type="region of interest" description="Disordered" evidence="1">
    <location>
        <begin position="311"/>
        <end position="340"/>
    </location>
</feature>
<reference evidence="3" key="1">
    <citation type="submission" date="2020-03" db="EMBL/GenBank/DDBJ databases">
        <authorList>
            <person name="He L."/>
        </authorList>
    </citation>
    <scope>NUCLEOTIDE SEQUENCE</scope>
    <source>
        <strain evidence="3">CkLH20</strain>
    </source>
</reference>
<gene>
    <name evidence="3" type="ORF">CkaCkLH20_09674</name>
</gene>
<evidence type="ECO:0000313" key="3">
    <source>
        <dbReference type="EMBL" id="KAF9872811.1"/>
    </source>
</evidence>
<dbReference type="InterPro" id="IPR036865">
    <property type="entry name" value="CRAL-TRIO_dom_sf"/>
</dbReference>
<dbReference type="SUPFAM" id="SSF46938">
    <property type="entry name" value="CRAL/TRIO N-terminal domain"/>
    <property type="match status" value="1"/>
</dbReference>
<accession>A0A9P6I2H9</accession>
<dbReference type="CDD" id="cd00170">
    <property type="entry name" value="SEC14"/>
    <property type="match status" value="1"/>
</dbReference>
<dbReference type="InterPro" id="IPR011074">
    <property type="entry name" value="CRAL/TRIO_N_dom"/>
</dbReference>
<feature type="compositionally biased region" description="Low complexity" evidence="1">
    <location>
        <begin position="330"/>
        <end position="340"/>
    </location>
</feature>
<feature type="domain" description="CRAL-TRIO" evidence="2">
    <location>
        <begin position="100"/>
        <end position="273"/>
    </location>
</feature>
<dbReference type="Gene3D" id="1.10.8.20">
    <property type="entry name" value="N-terminal domain of phosphatidylinositol transfer protein sec14p"/>
    <property type="match status" value="1"/>
</dbReference>
<keyword evidence="4" id="KW-1185">Reference proteome</keyword>
<dbReference type="OrthoDB" id="1434354at2759"/>
<sequence>MAQNELDPKYDQFDYPTVSPNTQPGHPGHLTEEQKAQVAQLRLMLESEGHTKRLDTLTLLRFLRARKFDVNLAKKMFVDFEEWRTDTKLDETIQGWEYPEKEDIFKYYPQYYHKTDKDGRPVYIEKLGTIDLTAMLKITTEERMLTNLAVEYEKCADPRFPACSRKFNHLVETCCTIMDLKGVGLMKASHVYGYVKKASVISQNYYPERLGKLYIINAPWGFSGVWGIVKGYLDPVTVEKISILSSTYQKELLAQIPAENLPKSLGGKCECQGGCELSDAGPWHEKEWTKEPWWAKPQPAADVIENKGGETVTAPAAQPPAGIAVTTDGAADPAKAPAAA</sequence>
<dbReference type="Pfam" id="PF03765">
    <property type="entry name" value="CRAL_TRIO_N"/>
    <property type="match status" value="1"/>
</dbReference>
<evidence type="ECO:0000259" key="2">
    <source>
        <dbReference type="PROSITE" id="PS50191"/>
    </source>
</evidence>
<dbReference type="EMBL" id="JAATWM020000035">
    <property type="protein sequence ID" value="KAF9872811.1"/>
    <property type="molecule type" value="Genomic_DNA"/>
</dbReference>
<dbReference type="RefSeq" id="XP_038742272.1">
    <property type="nucleotide sequence ID" value="XM_038892389.1"/>
</dbReference>
<protein>
    <submittedName>
        <fullName evidence="3">CRAL/TRIO domain-containing protein</fullName>
    </submittedName>
</protein>
<dbReference type="SMART" id="SM01100">
    <property type="entry name" value="CRAL_TRIO_N"/>
    <property type="match status" value="1"/>
</dbReference>
<dbReference type="InterPro" id="IPR001251">
    <property type="entry name" value="CRAL-TRIO_dom"/>
</dbReference>
<dbReference type="SMART" id="SM00516">
    <property type="entry name" value="SEC14"/>
    <property type="match status" value="1"/>
</dbReference>
<dbReference type="InterPro" id="IPR036273">
    <property type="entry name" value="CRAL/TRIO_N_dom_sf"/>
</dbReference>
<dbReference type="PANTHER" id="PTHR45657">
    <property type="entry name" value="CRAL-TRIO DOMAIN-CONTAINING PROTEIN YKL091C-RELATED"/>
    <property type="match status" value="1"/>
</dbReference>
<dbReference type="Pfam" id="PF00650">
    <property type="entry name" value="CRAL_TRIO"/>
    <property type="match status" value="1"/>
</dbReference>
<dbReference type="SUPFAM" id="SSF52087">
    <property type="entry name" value="CRAL/TRIO domain"/>
    <property type="match status" value="1"/>
</dbReference>